<dbReference type="InterPro" id="IPR038116">
    <property type="entry name" value="TrpR-like_sf"/>
</dbReference>
<dbReference type="SUPFAM" id="SSF48295">
    <property type="entry name" value="TrpR-like"/>
    <property type="match status" value="1"/>
</dbReference>
<sequence length="94" mass="10534">MDTKLKDLATAIMAIEDEQECLSLLEDMCTIKEVDDMANRFHIALLLYAGKTFIDVENTTGASSATISRVNRCLKHGTGYRTIIERMTGEAYKK</sequence>
<dbReference type="GO" id="GO:0043565">
    <property type="term" value="F:sequence-specific DNA binding"/>
    <property type="evidence" value="ECO:0007669"/>
    <property type="project" value="InterPro"/>
</dbReference>
<dbReference type="Gene3D" id="1.10.1270.10">
    <property type="entry name" value="TrpR-like"/>
    <property type="match status" value="1"/>
</dbReference>
<accession>A0A1H3D3R8</accession>
<dbReference type="EMBL" id="FNOU01000004">
    <property type="protein sequence ID" value="SDX60996.1"/>
    <property type="molecule type" value="Genomic_DNA"/>
</dbReference>
<evidence type="ECO:0000313" key="2">
    <source>
        <dbReference type="Proteomes" id="UP000199652"/>
    </source>
</evidence>
<dbReference type="OrthoDB" id="2874807at2"/>
<dbReference type="Proteomes" id="UP000199652">
    <property type="component" value="Unassembled WGS sequence"/>
</dbReference>
<gene>
    <name evidence="1" type="ORF">SAMN04488579_10478</name>
</gene>
<organism evidence="1 2">
    <name type="scientific">Eubacterium barkeri</name>
    <name type="common">Clostridium barkeri</name>
    <dbReference type="NCBI Taxonomy" id="1528"/>
    <lineage>
        <taxon>Bacteria</taxon>
        <taxon>Bacillati</taxon>
        <taxon>Bacillota</taxon>
        <taxon>Clostridia</taxon>
        <taxon>Eubacteriales</taxon>
        <taxon>Eubacteriaceae</taxon>
        <taxon>Eubacterium</taxon>
    </lineage>
</organism>
<dbReference type="RefSeq" id="WP_090243659.1">
    <property type="nucleotide sequence ID" value="NZ_FNOU01000004.1"/>
</dbReference>
<protein>
    <submittedName>
        <fullName evidence="1">TrpR-related protein YerC/YecD</fullName>
    </submittedName>
</protein>
<dbReference type="STRING" id="1528.SAMN04488579_10478"/>
<proteinExistence type="predicted"/>
<dbReference type="Pfam" id="PF01371">
    <property type="entry name" value="Trp_repressor"/>
    <property type="match status" value="1"/>
</dbReference>
<dbReference type="PANTHER" id="PTHR40080:SF1">
    <property type="entry name" value="TRPR-LIKE PROTEIN YERC_YECD"/>
    <property type="match status" value="1"/>
</dbReference>
<dbReference type="InterPro" id="IPR010921">
    <property type="entry name" value="Trp_repressor/repl_initiator"/>
</dbReference>
<dbReference type="InterPro" id="IPR000831">
    <property type="entry name" value="Trp_repress"/>
</dbReference>
<dbReference type="PANTHER" id="PTHR40080">
    <property type="entry name" value="LMO1763 PROTEIN"/>
    <property type="match status" value="1"/>
</dbReference>
<evidence type="ECO:0000313" key="1">
    <source>
        <dbReference type="EMBL" id="SDX60996.1"/>
    </source>
</evidence>
<dbReference type="PIRSF" id="PIRSF012508">
    <property type="entry name" value="YerC"/>
    <property type="match status" value="1"/>
</dbReference>
<dbReference type="InterPro" id="IPR013368">
    <property type="entry name" value="YecD_YerC"/>
</dbReference>
<keyword evidence="2" id="KW-1185">Reference proteome</keyword>
<reference evidence="2" key="1">
    <citation type="submission" date="2016-10" db="EMBL/GenBank/DDBJ databases">
        <authorList>
            <person name="Varghese N."/>
            <person name="Submissions S."/>
        </authorList>
    </citation>
    <scope>NUCLEOTIDE SEQUENCE [LARGE SCALE GENOMIC DNA]</scope>
    <source>
        <strain evidence="2">VPI 5359</strain>
    </source>
</reference>
<name>A0A1H3D3R8_EUBBA</name>
<dbReference type="GO" id="GO:0003700">
    <property type="term" value="F:DNA-binding transcription factor activity"/>
    <property type="evidence" value="ECO:0007669"/>
    <property type="project" value="InterPro"/>
</dbReference>
<dbReference type="NCBIfam" id="TIGR02531">
    <property type="entry name" value="yecD_yerC"/>
    <property type="match status" value="1"/>
</dbReference>
<dbReference type="AlphaFoldDB" id="A0A1H3D3R8"/>